<organism evidence="1 2">
    <name type="scientific">Halorussus limi</name>
    <dbReference type="NCBI Taxonomy" id="2938695"/>
    <lineage>
        <taxon>Archaea</taxon>
        <taxon>Methanobacteriati</taxon>
        <taxon>Methanobacteriota</taxon>
        <taxon>Stenosarchaea group</taxon>
        <taxon>Halobacteria</taxon>
        <taxon>Halobacteriales</taxon>
        <taxon>Haladaptataceae</taxon>
        <taxon>Halorussus</taxon>
    </lineage>
</organism>
<reference evidence="1 2" key="1">
    <citation type="submission" date="2022-04" db="EMBL/GenBank/DDBJ databases">
        <title>Diverse halophilic archaea isolated from saline environments.</title>
        <authorList>
            <person name="Cui H.-L."/>
        </authorList>
    </citation>
    <scope>NUCLEOTIDE SEQUENCE [LARGE SCALE GENOMIC DNA]</scope>
    <source>
        <strain evidence="1 2">XZYJT49</strain>
        <plasmid evidence="1 2">unnamed3</plasmid>
    </source>
</reference>
<keyword evidence="2" id="KW-1185">Reference proteome</keyword>
<gene>
    <name evidence="1" type="ORF">M0R89_22175</name>
</gene>
<protein>
    <submittedName>
        <fullName evidence="1">Uncharacterized protein</fullName>
    </submittedName>
</protein>
<evidence type="ECO:0000313" key="2">
    <source>
        <dbReference type="Proteomes" id="UP000830729"/>
    </source>
</evidence>
<dbReference type="Proteomes" id="UP000830729">
    <property type="component" value="Plasmid unnamed3"/>
</dbReference>
<dbReference type="GeneID" id="78823478"/>
<sequence>MTSHNRSNDLFRDDPVSADEDVAKLRLELRDYSLEQLEDIGLVSWNREDNVVRKGPYFGEKYSCEEKNQDG</sequence>
<proteinExistence type="predicted"/>
<name>A0A8U0I1Q6_9EURY</name>
<dbReference type="EMBL" id="CP096662">
    <property type="protein sequence ID" value="UPV76963.1"/>
    <property type="molecule type" value="Genomic_DNA"/>
</dbReference>
<dbReference type="AlphaFoldDB" id="A0A8U0I1Q6"/>
<geneLocation type="plasmid" evidence="1 2">
    <name>unnamed3</name>
</geneLocation>
<dbReference type="RefSeq" id="WP_248652996.1">
    <property type="nucleotide sequence ID" value="NZ_CP096662.1"/>
</dbReference>
<keyword evidence="1" id="KW-0614">Plasmid</keyword>
<accession>A0A8U0I1Q6</accession>
<evidence type="ECO:0000313" key="1">
    <source>
        <dbReference type="EMBL" id="UPV76963.1"/>
    </source>
</evidence>
<dbReference type="KEGG" id="halx:M0R89_22175"/>